<comment type="caution">
    <text evidence="1">The sequence shown here is derived from an EMBL/GenBank/DDBJ whole genome shotgun (WGS) entry which is preliminary data.</text>
</comment>
<protein>
    <submittedName>
        <fullName evidence="1">Uncharacterized protein</fullName>
    </submittedName>
</protein>
<accession>A0ACC2NUL5</accession>
<dbReference type="EMBL" id="CM056743">
    <property type="protein sequence ID" value="KAJ8673245.1"/>
    <property type="molecule type" value="Genomic_DNA"/>
</dbReference>
<reference evidence="1" key="1">
    <citation type="submission" date="2023-04" db="EMBL/GenBank/DDBJ databases">
        <title>A chromosome-level genome assembly of the parasitoid wasp Eretmocerus hayati.</title>
        <authorList>
            <person name="Zhong Y."/>
            <person name="Liu S."/>
            <person name="Liu Y."/>
        </authorList>
    </citation>
    <scope>NUCLEOTIDE SEQUENCE</scope>
    <source>
        <strain evidence="1">ZJU_SS_LIU_2023</strain>
    </source>
</reference>
<name>A0ACC2NUL5_9HYME</name>
<sequence length="133" mass="14367">MWSLSEVRTRPYADPAKLLGKKRGTGVRAFLGCGLSPRSAHSHQDGPLERRKAEGTRESPSVVQPRYDQFGSPAAFACLSARYHQPTGVPIVEIVLPELFCSLPSLYLHLALAASLPARPGHHSTILPSSSPT</sequence>
<gene>
    <name evidence="1" type="ORF">QAD02_004507</name>
</gene>
<organism evidence="1 2">
    <name type="scientific">Eretmocerus hayati</name>
    <dbReference type="NCBI Taxonomy" id="131215"/>
    <lineage>
        <taxon>Eukaryota</taxon>
        <taxon>Metazoa</taxon>
        <taxon>Ecdysozoa</taxon>
        <taxon>Arthropoda</taxon>
        <taxon>Hexapoda</taxon>
        <taxon>Insecta</taxon>
        <taxon>Pterygota</taxon>
        <taxon>Neoptera</taxon>
        <taxon>Endopterygota</taxon>
        <taxon>Hymenoptera</taxon>
        <taxon>Apocrita</taxon>
        <taxon>Proctotrupomorpha</taxon>
        <taxon>Chalcidoidea</taxon>
        <taxon>Aphelinidae</taxon>
        <taxon>Aphelininae</taxon>
        <taxon>Eretmocerus</taxon>
    </lineage>
</organism>
<proteinExistence type="predicted"/>
<evidence type="ECO:0000313" key="2">
    <source>
        <dbReference type="Proteomes" id="UP001239111"/>
    </source>
</evidence>
<keyword evidence="2" id="KW-1185">Reference proteome</keyword>
<evidence type="ECO:0000313" key="1">
    <source>
        <dbReference type="EMBL" id="KAJ8673245.1"/>
    </source>
</evidence>
<dbReference type="Proteomes" id="UP001239111">
    <property type="component" value="Chromosome 3"/>
</dbReference>